<feature type="domain" description="Membrane protein NfeD2 N-terminal transmembrane" evidence="2">
    <location>
        <begin position="6"/>
        <end position="95"/>
    </location>
</feature>
<keyword evidence="1" id="KW-1133">Transmembrane helix</keyword>
<organism evidence="3 4">
    <name type="scientific">Vagococcus intermedius</name>
    <dbReference type="NCBI Taxonomy" id="2991418"/>
    <lineage>
        <taxon>Bacteria</taxon>
        <taxon>Bacillati</taxon>
        <taxon>Bacillota</taxon>
        <taxon>Bacilli</taxon>
        <taxon>Lactobacillales</taxon>
        <taxon>Enterococcaceae</taxon>
        <taxon>Vagococcus</taxon>
    </lineage>
</organism>
<keyword evidence="4" id="KW-1185">Reference proteome</keyword>
<dbReference type="Proteomes" id="UP001179647">
    <property type="component" value="Chromosome"/>
</dbReference>
<dbReference type="Gene3D" id="2.40.50.140">
    <property type="entry name" value="Nucleic acid-binding proteins"/>
    <property type="match status" value="1"/>
</dbReference>
<feature type="transmembrane region" description="Helical" evidence="1">
    <location>
        <begin position="38"/>
        <end position="57"/>
    </location>
</feature>
<dbReference type="InterPro" id="IPR058653">
    <property type="entry name" value="NfeD2_TM"/>
</dbReference>
<evidence type="ECO:0000256" key="1">
    <source>
        <dbReference type="SAM" id="Phobius"/>
    </source>
</evidence>
<keyword evidence="1" id="KW-0472">Membrane</keyword>
<keyword evidence="1" id="KW-0812">Transmembrane</keyword>
<evidence type="ECO:0000313" key="3">
    <source>
        <dbReference type="EMBL" id="WEG73880.1"/>
    </source>
</evidence>
<sequence>MSSAVEMTTIYFYVLIVCASLSVLLVFFGDILEVDGPIAPILVIPWLAFSSLGGYLGEHFSGLNSFLILFISALIATVIVFFLNFYVIVPIKNADATLSSSEKDWEGRIGQVVTPIPQKGMGEILLKNVTGATTRPAKWYEVPQKNVSKQGEKVLIIEIKDRVCYVIPYDETVNFN</sequence>
<name>A0AAF0CVR3_9ENTE</name>
<dbReference type="AlphaFoldDB" id="A0AAF0CVR3"/>
<evidence type="ECO:0000313" key="4">
    <source>
        <dbReference type="Proteomes" id="UP001179647"/>
    </source>
</evidence>
<feature type="transmembrane region" description="Helical" evidence="1">
    <location>
        <begin position="66"/>
        <end position="89"/>
    </location>
</feature>
<evidence type="ECO:0000259" key="2">
    <source>
        <dbReference type="Pfam" id="PF25842"/>
    </source>
</evidence>
<reference evidence="3" key="1">
    <citation type="submission" date="2022-10" db="EMBL/GenBank/DDBJ databases">
        <title>Vagococcus sp. isolated from poultry meat.</title>
        <authorList>
            <person name="Johansson P."/>
            <person name="Bjorkroth J."/>
        </authorList>
    </citation>
    <scope>NUCLEOTIDE SEQUENCE</scope>
    <source>
        <strain evidence="3">STAA11</strain>
    </source>
</reference>
<proteinExistence type="predicted"/>
<dbReference type="KEGG" id="vie:OL234_02920"/>
<dbReference type="EMBL" id="CP110232">
    <property type="protein sequence ID" value="WEG73880.1"/>
    <property type="molecule type" value="Genomic_DNA"/>
</dbReference>
<accession>A0AAF0CVR3</accession>
<dbReference type="RefSeq" id="WP_275469679.1">
    <property type="nucleotide sequence ID" value="NZ_CP110232.1"/>
</dbReference>
<protein>
    <recommendedName>
        <fullName evidence="2">Membrane protein NfeD2 N-terminal transmembrane domain-containing protein</fullName>
    </recommendedName>
</protein>
<gene>
    <name evidence="3" type="ORF">OL234_02920</name>
</gene>
<dbReference type="InterPro" id="IPR012340">
    <property type="entry name" value="NA-bd_OB-fold"/>
</dbReference>
<dbReference type="Pfam" id="PF25842">
    <property type="entry name" value="NfeD_TM"/>
    <property type="match status" value="1"/>
</dbReference>
<feature type="transmembrane region" description="Helical" evidence="1">
    <location>
        <begin position="12"/>
        <end position="32"/>
    </location>
</feature>